<dbReference type="EMBL" id="JADPUN010000422">
    <property type="protein sequence ID" value="MBF9135334.1"/>
    <property type="molecule type" value="Genomic_DNA"/>
</dbReference>
<accession>A0ABS0HA20</accession>
<name>A0ABS0HA20_9ACTN</name>
<organism evidence="1 2">
    <name type="scientific">Plantactinospora alkalitolerans</name>
    <dbReference type="NCBI Taxonomy" id="2789879"/>
    <lineage>
        <taxon>Bacteria</taxon>
        <taxon>Bacillati</taxon>
        <taxon>Actinomycetota</taxon>
        <taxon>Actinomycetes</taxon>
        <taxon>Micromonosporales</taxon>
        <taxon>Micromonosporaceae</taxon>
        <taxon>Plantactinospora</taxon>
    </lineage>
</organism>
<dbReference type="RefSeq" id="WP_196206787.1">
    <property type="nucleotide sequence ID" value="NZ_JADPUN010000422.1"/>
</dbReference>
<evidence type="ECO:0000313" key="1">
    <source>
        <dbReference type="EMBL" id="MBF9135334.1"/>
    </source>
</evidence>
<comment type="caution">
    <text evidence="1">The sequence shown here is derived from an EMBL/GenBank/DDBJ whole genome shotgun (WGS) entry which is preliminary data.</text>
</comment>
<sequence>MPLVAHMSPPDPPIGVVFDKPAYSSQEPIGFRVAVGGGELVDVTFRGSVVLPNGTTRTFTGTTRVDAAEYGRVDGPGYAVARDPDDNARYIATPEL</sequence>
<protein>
    <submittedName>
        <fullName evidence="1">Uncharacterized protein</fullName>
    </submittedName>
</protein>
<reference evidence="1 2" key="1">
    <citation type="submission" date="2020-11" db="EMBL/GenBank/DDBJ databases">
        <title>A novel isolate from a Black sea contaminated sediment with potential to produce alkanes: Plantactinospora alkalitolerans sp. nov.</title>
        <authorList>
            <person name="Carro L."/>
            <person name="Veyisoglu A."/>
            <person name="Guven K."/>
            <person name="Schumann P."/>
            <person name="Klenk H.-P."/>
            <person name="Sahin N."/>
        </authorList>
    </citation>
    <scope>NUCLEOTIDE SEQUENCE [LARGE SCALE GENOMIC DNA]</scope>
    <source>
        <strain evidence="1 2">S1510</strain>
    </source>
</reference>
<proteinExistence type="predicted"/>
<keyword evidence="2" id="KW-1185">Reference proteome</keyword>
<dbReference type="Proteomes" id="UP000638560">
    <property type="component" value="Unassembled WGS sequence"/>
</dbReference>
<gene>
    <name evidence="1" type="ORF">I0C86_41525</name>
</gene>
<evidence type="ECO:0000313" key="2">
    <source>
        <dbReference type="Proteomes" id="UP000638560"/>
    </source>
</evidence>